<dbReference type="AlphaFoldDB" id="A0A246HJY4"/>
<dbReference type="InterPro" id="IPR013249">
    <property type="entry name" value="RNA_pol_sigma70_r4_t2"/>
</dbReference>
<comment type="similarity">
    <text evidence="1">Belongs to the sigma-70 factor family. ECF subfamily.</text>
</comment>
<comment type="caution">
    <text evidence="7">The sequence shown here is derived from an EMBL/GenBank/DDBJ whole genome shotgun (WGS) entry which is preliminary data.</text>
</comment>
<dbReference type="NCBIfam" id="TIGR02937">
    <property type="entry name" value="sigma70-ECF"/>
    <property type="match status" value="1"/>
</dbReference>
<keyword evidence="2" id="KW-0805">Transcription regulation</keyword>
<proteinExistence type="inferred from homology"/>
<dbReference type="Proteomes" id="UP000198157">
    <property type="component" value="Unassembled WGS sequence"/>
</dbReference>
<dbReference type="InterPro" id="IPR014284">
    <property type="entry name" value="RNA_pol_sigma-70_dom"/>
</dbReference>
<evidence type="ECO:0000313" key="8">
    <source>
        <dbReference type="Proteomes" id="UP000198157"/>
    </source>
</evidence>
<dbReference type="GO" id="GO:0016987">
    <property type="term" value="F:sigma factor activity"/>
    <property type="evidence" value="ECO:0007669"/>
    <property type="project" value="UniProtKB-KW"/>
</dbReference>
<dbReference type="InterPro" id="IPR039425">
    <property type="entry name" value="RNA_pol_sigma-70-like"/>
</dbReference>
<name>A0A246HJY4_STEMA</name>
<evidence type="ECO:0000313" key="7">
    <source>
        <dbReference type="EMBL" id="OWQ51529.1"/>
    </source>
</evidence>
<dbReference type="InterPro" id="IPR036388">
    <property type="entry name" value="WH-like_DNA-bd_sf"/>
</dbReference>
<accession>A0A246HJY4</accession>
<dbReference type="EMBL" id="NIVS01000040">
    <property type="protein sequence ID" value="OWQ51529.1"/>
    <property type="molecule type" value="Genomic_DNA"/>
</dbReference>
<dbReference type="PANTHER" id="PTHR43133">
    <property type="entry name" value="RNA POLYMERASE ECF-TYPE SIGMA FACTO"/>
    <property type="match status" value="1"/>
</dbReference>
<gene>
    <name evidence="7" type="ORF">CEE60_14535</name>
</gene>
<evidence type="ECO:0000259" key="6">
    <source>
        <dbReference type="Pfam" id="PF08281"/>
    </source>
</evidence>
<protein>
    <submittedName>
        <fullName evidence="7">RNA polymerase subunit sigma-24</fullName>
    </submittedName>
</protein>
<reference evidence="7 8" key="1">
    <citation type="submission" date="2017-06" db="EMBL/GenBank/DDBJ databases">
        <authorList>
            <person name="Kim H.J."/>
            <person name="Triplett B.A."/>
        </authorList>
    </citation>
    <scope>NUCLEOTIDE SEQUENCE [LARGE SCALE GENOMIC DNA]</scope>
    <source>
        <strain evidence="7 8">13146</strain>
    </source>
</reference>
<evidence type="ECO:0000259" key="5">
    <source>
        <dbReference type="Pfam" id="PF04542"/>
    </source>
</evidence>
<dbReference type="Pfam" id="PF04542">
    <property type="entry name" value="Sigma70_r2"/>
    <property type="match status" value="1"/>
</dbReference>
<feature type="domain" description="RNA polymerase sigma factor 70 region 4 type 2" evidence="6">
    <location>
        <begin position="134"/>
        <end position="183"/>
    </location>
</feature>
<dbReference type="Gene3D" id="1.10.10.10">
    <property type="entry name" value="Winged helix-like DNA-binding domain superfamily/Winged helix DNA-binding domain"/>
    <property type="match status" value="1"/>
</dbReference>
<dbReference type="OrthoDB" id="9780326at2"/>
<dbReference type="SUPFAM" id="SSF88946">
    <property type="entry name" value="Sigma2 domain of RNA polymerase sigma factors"/>
    <property type="match status" value="1"/>
</dbReference>
<dbReference type="GO" id="GO:0006352">
    <property type="term" value="P:DNA-templated transcription initiation"/>
    <property type="evidence" value="ECO:0007669"/>
    <property type="project" value="InterPro"/>
</dbReference>
<feature type="domain" description="RNA polymerase sigma-70 region 2" evidence="5">
    <location>
        <begin position="38"/>
        <end position="105"/>
    </location>
</feature>
<keyword evidence="3" id="KW-0731">Sigma factor</keyword>
<dbReference type="InterPro" id="IPR007627">
    <property type="entry name" value="RNA_pol_sigma70_r2"/>
</dbReference>
<dbReference type="InterPro" id="IPR013324">
    <property type="entry name" value="RNA_pol_sigma_r3/r4-like"/>
</dbReference>
<dbReference type="Gene3D" id="1.10.1740.10">
    <property type="match status" value="1"/>
</dbReference>
<dbReference type="SUPFAM" id="SSF88659">
    <property type="entry name" value="Sigma3 and sigma4 domains of RNA polymerase sigma factors"/>
    <property type="match status" value="1"/>
</dbReference>
<dbReference type="PANTHER" id="PTHR43133:SF46">
    <property type="entry name" value="RNA POLYMERASE SIGMA-70 FACTOR ECF SUBFAMILY"/>
    <property type="match status" value="1"/>
</dbReference>
<evidence type="ECO:0000256" key="4">
    <source>
        <dbReference type="ARBA" id="ARBA00023163"/>
    </source>
</evidence>
<dbReference type="CDD" id="cd06171">
    <property type="entry name" value="Sigma70_r4"/>
    <property type="match status" value="1"/>
</dbReference>
<organism evidence="7 8">
    <name type="scientific">Stenotrophomonas maltophilia</name>
    <name type="common">Pseudomonas maltophilia</name>
    <name type="synonym">Xanthomonas maltophilia</name>
    <dbReference type="NCBI Taxonomy" id="40324"/>
    <lineage>
        <taxon>Bacteria</taxon>
        <taxon>Pseudomonadati</taxon>
        <taxon>Pseudomonadota</taxon>
        <taxon>Gammaproteobacteria</taxon>
        <taxon>Lysobacterales</taxon>
        <taxon>Lysobacteraceae</taxon>
        <taxon>Stenotrophomonas</taxon>
        <taxon>Stenotrophomonas maltophilia group</taxon>
    </lineage>
</organism>
<dbReference type="GO" id="GO:0003677">
    <property type="term" value="F:DNA binding"/>
    <property type="evidence" value="ECO:0007669"/>
    <property type="project" value="InterPro"/>
</dbReference>
<evidence type="ECO:0000256" key="2">
    <source>
        <dbReference type="ARBA" id="ARBA00023015"/>
    </source>
</evidence>
<evidence type="ECO:0000256" key="3">
    <source>
        <dbReference type="ARBA" id="ARBA00023082"/>
    </source>
</evidence>
<evidence type="ECO:0000256" key="1">
    <source>
        <dbReference type="ARBA" id="ARBA00010641"/>
    </source>
</evidence>
<dbReference type="InterPro" id="IPR013325">
    <property type="entry name" value="RNA_pol_sigma_r2"/>
</dbReference>
<dbReference type="Pfam" id="PF08281">
    <property type="entry name" value="Sigma70_r4_2"/>
    <property type="match status" value="1"/>
</dbReference>
<keyword evidence="4" id="KW-0804">Transcription</keyword>
<sequence length="194" mass="21210">MLDTTMSTSSPPTEADAADDHALVRAAAAGDVTAYERIYRRHSPRVYAVLWRLCGGHAARAEDALQEAFLQAWRALPGFRFESSLGTWLHRLGVNAALMELRANASGDARDAGEEGWESLAMLPAQDRCAGTSMDLERALETLPPRARAVLVLHDIEGWKHQEIADQLQMAVGSSKAQLHRARGLLRARLGETA</sequence>